<gene>
    <name evidence="2" type="ORF">KS2013_1678</name>
</gene>
<dbReference type="EMBL" id="CP012418">
    <property type="protein sequence ID" value="AOE50388.1"/>
    <property type="molecule type" value="Genomic_DNA"/>
</dbReference>
<sequence length="46" mass="5352">MWKAILVTLLIFAIIGATLFVLKRNNKFKIPKGVKPKPYKDDEDDY</sequence>
<protein>
    <submittedName>
        <fullName evidence="2">Uncharacterized protein</fullName>
    </submittedName>
</protein>
<organism evidence="2 3">
    <name type="scientific">Kangiella sediminilitoris</name>
    <dbReference type="NCBI Taxonomy" id="1144748"/>
    <lineage>
        <taxon>Bacteria</taxon>
        <taxon>Pseudomonadati</taxon>
        <taxon>Pseudomonadota</taxon>
        <taxon>Gammaproteobacteria</taxon>
        <taxon>Kangiellales</taxon>
        <taxon>Kangiellaceae</taxon>
        <taxon>Kangiella</taxon>
    </lineage>
</organism>
<name>A0A1B3BC67_9GAMM</name>
<dbReference type="STRING" id="1144748.KS2013_1678"/>
<accession>A0A1B3BC67</accession>
<evidence type="ECO:0000256" key="1">
    <source>
        <dbReference type="SAM" id="Phobius"/>
    </source>
</evidence>
<feature type="transmembrane region" description="Helical" evidence="1">
    <location>
        <begin position="6"/>
        <end position="22"/>
    </location>
</feature>
<evidence type="ECO:0000313" key="2">
    <source>
        <dbReference type="EMBL" id="AOE50388.1"/>
    </source>
</evidence>
<keyword evidence="3" id="KW-1185">Reference proteome</keyword>
<dbReference type="RefSeq" id="WP_156768984.1">
    <property type="nucleotide sequence ID" value="NZ_CP012418.1"/>
</dbReference>
<reference evidence="3" key="1">
    <citation type="submission" date="2015-08" db="EMBL/GenBank/DDBJ databases">
        <authorList>
            <person name="Kim K.M."/>
        </authorList>
    </citation>
    <scope>NUCLEOTIDE SEQUENCE [LARGE SCALE GENOMIC DNA]</scope>
    <source>
        <strain evidence="3">KCTC 23892</strain>
    </source>
</reference>
<keyword evidence="1" id="KW-1133">Transmembrane helix</keyword>
<evidence type="ECO:0000313" key="3">
    <source>
        <dbReference type="Proteomes" id="UP000094147"/>
    </source>
</evidence>
<keyword evidence="1" id="KW-0812">Transmembrane</keyword>
<dbReference type="KEGG" id="ksd:KS2013_1678"/>
<keyword evidence="1" id="KW-0472">Membrane</keyword>
<proteinExistence type="predicted"/>
<dbReference type="AlphaFoldDB" id="A0A1B3BC67"/>
<dbReference type="Proteomes" id="UP000094147">
    <property type="component" value="Chromosome"/>
</dbReference>